<protein>
    <recommendedName>
        <fullName evidence="3">DUF4249 domain-containing protein</fullName>
    </recommendedName>
</protein>
<proteinExistence type="predicted"/>
<name>A0A1V6LSJ1_9FLAO</name>
<dbReference type="AlphaFoldDB" id="A0A1V6LSJ1"/>
<evidence type="ECO:0008006" key="3">
    <source>
        <dbReference type="Google" id="ProtNLM"/>
    </source>
</evidence>
<evidence type="ECO:0000313" key="2">
    <source>
        <dbReference type="Proteomes" id="UP000191680"/>
    </source>
</evidence>
<comment type="caution">
    <text evidence="1">The sequence shown here is derived from an EMBL/GenBank/DDBJ whole genome shotgun (WGS) entry which is preliminary data.</text>
</comment>
<dbReference type="OrthoDB" id="1062680at2"/>
<dbReference type="Pfam" id="PF14054">
    <property type="entry name" value="DUF4249"/>
    <property type="match status" value="1"/>
</dbReference>
<keyword evidence="2" id="KW-1185">Reference proteome</keyword>
<dbReference type="EMBL" id="MTBC01000004">
    <property type="protein sequence ID" value="OQD43151.1"/>
    <property type="molecule type" value="Genomic_DNA"/>
</dbReference>
<reference evidence="1 2" key="1">
    <citation type="submission" date="2016-12" db="EMBL/GenBank/DDBJ databases">
        <authorList>
            <person name="Song W.-J."/>
            <person name="Kurnit D.M."/>
        </authorList>
    </citation>
    <scope>NUCLEOTIDE SEQUENCE [LARGE SCALE GENOMIC DNA]</scope>
    <source>
        <strain evidence="1 2">HSG9</strain>
    </source>
</reference>
<accession>A0A1V6LSJ1</accession>
<sequence length="393" mass="44876">MKTIYKYKVVRGLLLGIGVCIISCTEPFEASSLDFEDMLIVEASITDELKQHDIRISRSYQIDSTNVNVSGASVYIENQNGVKTNFFEVKEGLYRSSTPFKPLKGNSYRLFITDERGISYTSEQVGLPEPSVLTNLWAERVLNDEGVDGVEIYVDGLSTNNQTAFLRYQFIETYRFDSFYKPLNEFRVISNEPPVLELVPKLDEERFCYITNNSNTILTTTTNNSIDNSTRKFPITFIERTNRKVRYRYSILVKQLNSSRQSFEFYSTLKNFSTNVNLFTQVQPGPLVGNIKGISNEVNNVIGLFELVSVSQQRIFFNYEDIFQDALPFIDSCESPQGPFPIDDTFLFERIASGTHQFVSEQPGLPISYFIAPINCIDCTLYGTAIPPDFWKD</sequence>
<dbReference type="Proteomes" id="UP000191680">
    <property type="component" value="Unassembled WGS sequence"/>
</dbReference>
<dbReference type="RefSeq" id="WP_080318928.1">
    <property type="nucleotide sequence ID" value="NZ_MTBC01000004.1"/>
</dbReference>
<gene>
    <name evidence="1" type="ORF">BUL40_08675</name>
</gene>
<organism evidence="1 2">
    <name type="scientific">Croceivirga radicis</name>
    <dbReference type="NCBI Taxonomy" id="1929488"/>
    <lineage>
        <taxon>Bacteria</taxon>
        <taxon>Pseudomonadati</taxon>
        <taxon>Bacteroidota</taxon>
        <taxon>Flavobacteriia</taxon>
        <taxon>Flavobacteriales</taxon>
        <taxon>Flavobacteriaceae</taxon>
        <taxon>Croceivirga</taxon>
    </lineage>
</organism>
<dbReference type="InterPro" id="IPR025345">
    <property type="entry name" value="DUF4249"/>
</dbReference>
<evidence type="ECO:0000313" key="1">
    <source>
        <dbReference type="EMBL" id="OQD43151.1"/>
    </source>
</evidence>